<name>A0AAW8CWW5_9BURK</name>
<dbReference type="EMBL" id="JAUSRD010000005">
    <property type="protein sequence ID" value="MDP9893432.1"/>
    <property type="molecule type" value="Genomic_DNA"/>
</dbReference>
<dbReference type="Proteomes" id="UP001242045">
    <property type="component" value="Unassembled WGS sequence"/>
</dbReference>
<protein>
    <submittedName>
        <fullName evidence="1">Uncharacterized protein</fullName>
    </submittedName>
</protein>
<proteinExistence type="predicted"/>
<dbReference type="RefSeq" id="WP_307609011.1">
    <property type="nucleotide sequence ID" value="NZ_JAUSRD010000005.1"/>
</dbReference>
<comment type="caution">
    <text evidence="1">The sequence shown here is derived from an EMBL/GenBank/DDBJ whole genome shotgun (WGS) entry which is preliminary data.</text>
</comment>
<evidence type="ECO:0000313" key="2">
    <source>
        <dbReference type="Proteomes" id="UP001242045"/>
    </source>
</evidence>
<organism evidence="1 2">
    <name type="scientific">Variovorax boronicumulans</name>
    <dbReference type="NCBI Taxonomy" id="436515"/>
    <lineage>
        <taxon>Bacteria</taxon>
        <taxon>Pseudomonadati</taxon>
        <taxon>Pseudomonadota</taxon>
        <taxon>Betaproteobacteria</taxon>
        <taxon>Burkholderiales</taxon>
        <taxon>Comamonadaceae</taxon>
        <taxon>Variovorax</taxon>
    </lineage>
</organism>
<evidence type="ECO:0000313" key="1">
    <source>
        <dbReference type="EMBL" id="MDP9893432.1"/>
    </source>
</evidence>
<gene>
    <name evidence="1" type="ORF">J2W31_002547</name>
</gene>
<accession>A0AAW8CWW5</accession>
<sequence>MGSTLGEYQSRQENSSRSMRLAMLKKIIPTVLLLVASSICFSQDIVAIKKGNRTLSLKKGTQYRTCSTELDFENFDYSGDRHFLLFRHFDEKLKVTLFLGFSNLSEAYDQCSKNIKIKIMRESAGKNILDINEENRIYLTYLQDMYRVGGNTLGVRTSIAAKRLDTSREIIFPFSIRKHDSEKAVMRKIDRIGGFSFFDPTSIPKEFRFISKNGKYIAPLGTSCNLEKFYMGIWNVETRKEISAKEIDDLIRKGVRCEDMFG</sequence>
<reference evidence="1" key="1">
    <citation type="submission" date="2023-07" db="EMBL/GenBank/DDBJ databases">
        <title>Sorghum-associated microbial communities from plants grown in Nebraska, USA.</title>
        <authorList>
            <person name="Schachtman D."/>
        </authorList>
    </citation>
    <scope>NUCLEOTIDE SEQUENCE</scope>
    <source>
        <strain evidence="1">DS3754</strain>
    </source>
</reference>
<dbReference type="AlphaFoldDB" id="A0AAW8CWW5"/>